<dbReference type="InterPro" id="IPR005119">
    <property type="entry name" value="LysR_subst-bd"/>
</dbReference>
<dbReference type="InterPro" id="IPR036388">
    <property type="entry name" value="WH-like_DNA-bd_sf"/>
</dbReference>
<evidence type="ECO:0000256" key="3">
    <source>
        <dbReference type="ARBA" id="ARBA00023125"/>
    </source>
</evidence>
<dbReference type="SUPFAM" id="SSF46785">
    <property type="entry name" value="Winged helix' DNA-binding domain"/>
    <property type="match status" value="1"/>
</dbReference>
<dbReference type="InterPro" id="IPR036390">
    <property type="entry name" value="WH_DNA-bd_sf"/>
</dbReference>
<dbReference type="PROSITE" id="PS50931">
    <property type="entry name" value="HTH_LYSR"/>
    <property type="match status" value="1"/>
</dbReference>
<organism evidence="6 7">
    <name type="scientific">Photobacterium proteolyticum</name>
    <dbReference type="NCBI Taxonomy" id="1903952"/>
    <lineage>
        <taxon>Bacteria</taxon>
        <taxon>Pseudomonadati</taxon>
        <taxon>Pseudomonadota</taxon>
        <taxon>Gammaproteobacteria</taxon>
        <taxon>Vibrionales</taxon>
        <taxon>Vibrionaceae</taxon>
        <taxon>Photobacterium</taxon>
    </lineage>
</organism>
<dbReference type="GO" id="GO:0003700">
    <property type="term" value="F:DNA-binding transcription factor activity"/>
    <property type="evidence" value="ECO:0007669"/>
    <property type="project" value="InterPro"/>
</dbReference>
<evidence type="ECO:0000313" key="7">
    <source>
        <dbReference type="Proteomes" id="UP000186905"/>
    </source>
</evidence>
<accession>A0A1Q9G9Y0</accession>
<dbReference type="CDD" id="cd08422">
    <property type="entry name" value="PBP2_CrgA_like"/>
    <property type="match status" value="1"/>
</dbReference>
<dbReference type="Proteomes" id="UP000186905">
    <property type="component" value="Unassembled WGS sequence"/>
</dbReference>
<evidence type="ECO:0000256" key="2">
    <source>
        <dbReference type="ARBA" id="ARBA00023015"/>
    </source>
</evidence>
<reference evidence="6 7" key="1">
    <citation type="submission" date="2016-09" db="EMBL/GenBank/DDBJ databases">
        <title>Photobacterium proteolyticum sp. nov. a protease producing bacterium isolated from ocean sediments of Laizhou Bay.</title>
        <authorList>
            <person name="Li Y."/>
        </authorList>
    </citation>
    <scope>NUCLEOTIDE SEQUENCE [LARGE SCALE GENOMIC DNA]</scope>
    <source>
        <strain evidence="6 7">13-12</strain>
    </source>
</reference>
<feature type="domain" description="HTH lysR-type" evidence="5">
    <location>
        <begin position="4"/>
        <end position="61"/>
    </location>
</feature>
<dbReference type="GO" id="GO:0043565">
    <property type="term" value="F:sequence-specific DNA binding"/>
    <property type="evidence" value="ECO:0007669"/>
    <property type="project" value="TreeGrafter"/>
</dbReference>
<name>A0A1Q9G9Y0_9GAMM</name>
<protein>
    <submittedName>
        <fullName evidence="6">LysR family transcriptional regulator</fullName>
    </submittedName>
</protein>
<gene>
    <name evidence="6" type="ORF">BIT28_03080</name>
</gene>
<comment type="similarity">
    <text evidence="1">Belongs to the LysR transcriptional regulatory family.</text>
</comment>
<keyword evidence="4" id="KW-0804">Transcription</keyword>
<keyword evidence="3" id="KW-0238">DNA-binding</keyword>
<dbReference type="InterPro" id="IPR058163">
    <property type="entry name" value="LysR-type_TF_proteobact-type"/>
</dbReference>
<evidence type="ECO:0000256" key="4">
    <source>
        <dbReference type="ARBA" id="ARBA00023163"/>
    </source>
</evidence>
<dbReference type="Gene3D" id="1.10.10.10">
    <property type="entry name" value="Winged helix-like DNA-binding domain superfamily/Winged helix DNA-binding domain"/>
    <property type="match status" value="1"/>
</dbReference>
<dbReference type="PANTHER" id="PTHR30537:SF5">
    <property type="entry name" value="HTH-TYPE TRANSCRIPTIONAL ACTIVATOR TTDR-RELATED"/>
    <property type="match status" value="1"/>
</dbReference>
<dbReference type="FunFam" id="1.10.10.10:FF:000001">
    <property type="entry name" value="LysR family transcriptional regulator"/>
    <property type="match status" value="1"/>
</dbReference>
<dbReference type="InterPro" id="IPR000847">
    <property type="entry name" value="LysR_HTH_N"/>
</dbReference>
<evidence type="ECO:0000256" key="1">
    <source>
        <dbReference type="ARBA" id="ARBA00009437"/>
    </source>
</evidence>
<dbReference type="SUPFAM" id="SSF53850">
    <property type="entry name" value="Periplasmic binding protein-like II"/>
    <property type="match status" value="1"/>
</dbReference>
<dbReference type="RefSeq" id="WP_075767447.1">
    <property type="nucleotide sequence ID" value="NZ_MJIL01000095.1"/>
</dbReference>
<dbReference type="EMBL" id="MJIL01000095">
    <property type="protein sequence ID" value="OLQ71168.1"/>
    <property type="molecule type" value="Genomic_DNA"/>
</dbReference>
<dbReference type="STRING" id="1903952.BIT28_03080"/>
<dbReference type="GO" id="GO:0006351">
    <property type="term" value="P:DNA-templated transcription"/>
    <property type="evidence" value="ECO:0007669"/>
    <property type="project" value="TreeGrafter"/>
</dbReference>
<dbReference type="PANTHER" id="PTHR30537">
    <property type="entry name" value="HTH-TYPE TRANSCRIPTIONAL REGULATOR"/>
    <property type="match status" value="1"/>
</dbReference>
<evidence type="ECO:0000313" key="6">
    <source>
        <dbReference type="EMBL" id="OLQ71168.1"/>
    </source>
</evidence>
<evidence type="ECO:0000259" key="5">
    <source>
        <dbReference type="PROSITE" id="PS50931"/>
    </source>
</evidence>
<dbReference type="AlphaFoldDB" id="A0A1Q9G9Y0"/>
<dbReference type="Pfam" id="PF00126">
    <property type="entry name" value="HTH_1"/>
    <property type="match status" value="1"/>
</dbReference>
<proteinExistence type="inferred from homology"/>
<dbReference type="Gene3D" id="3.40.190.290">
    <property type="match status" value="1"/>
</dbReference>
<dbReference type="OrthoDB" id="9786526at2"/>
<sequence length="296" mass="33856">MKNINLNLLITFHTVVKNNSFTLAADELVLSKSVISKQVQQLEKELQCTLIQRTTRTLSLTDEGRYLYEQYSKIIDDLHRCHDTLSQKNETIGGTLRVRLPIVLEHDLQLMRALSEFMISYPSVELEVTYGYTLDDLVGDNIDLAFHIGELPDSSFKCRKIKEIQTFVVASPHYLEKYGKPEAPADLNDHTCMNYRSCLTKDKWKFHVDDNSYESVNLKSKIRSDSESLLVEMARQGVGVACALDFLAEKYLASGELVSLISDYTWATELYVVYPSKAVAPYKTRIFIDYLVNRLS</sequence>
<comment type="caution">
    <text evidence="6">The sequence shown here is derived from an EMBL/GenBank/DDBJ whole genome shotgun (WGS) entry which is preliminary data.</text>
</comment>
<keyword evidence="7" id="KW-1185">Reference proteome</keyword>
<dbReference type="Pfam" id="PF03466">
    <property type="entry name" value="LysR_substrate"/>
    <property type="match status" value="1"/>
</dbReference>
<keyword evidence="2" id="KW-0805">Transcription regulation</keyword>